<evidence type="ECO:0000313" key="7">
    <source>
        <dbReference type="Proteomes" id="UP000594205"/>
    </source>
</evidence>
<proteinExistence type="predicted"/>
<feature type="domain" description="HTH tetR-type" evidence="5">
    <location>
        <begin position="9"/>
        <end position="69"/>
    </location>
</feature>
<dbReference type="InterPro" id="IPR001647">
    <property type="entry name" value="HTH_TetR"/>
</dbReference>
<dbReference type="Pfam" id="PF17940">
    <property type="entry name" value="TetR_C_31"/>
    <property type="match status" value="1"/>
</dbReference>
<dbReference type="KEGG" id="sfeu:IM697_23005"/>
<dbReference type="SUPFAM" id="SSF46689">
    <property type="entry name" value="Homeodomain-like"/>
    <property type="match status" value="1"/>
</dbReference>
<dbReference type="Pfam" id="PF00440">
    <property type="entry name" value="TetR_N"/>
    <property type="match status" value="1"/>
</dbReference>
<dbReference type="GO" id="GO:0003677">
    <property type="term" value="F:DNA binding"/>
    <property type="evidence" value="ECO:0007669"/>
    <property type="project" value="UniProtKB-UniRule"/>
</dbReference>
<evidence type="ECO:0000259" key="5">
    <source>
        <dbReference type="PROSITE" id="PS50977"/>
    </source>
</evidence>
<dbReference type="Proteomes" id="UP000594205">
    <property type="component" value="Chromosome"/>
</dbReference>
<dbReference type="InterPro" id="IPR041583">
    <property type="entry name" value="TetR_C_31"/>
</dbReference>
<dbReference type="EMBL" id="CP063373">
    <property type="protein sequence ID" value="QOV33135.1"/>
    <property type="molecule type" value="Genomic_DNA"/>
</dbReference>
<keyword evidence="1" id="KW-0805">Transcription regulation</keyword>
<accession>A0A7M2SBL3</accession>
<dbReference type="PANTHER" id="PTHR47506:SF6">
    <property type="entry name" value="HTH-TYPE TRANSCRIPTIONAL REPRESSOR NEMR"/>
    <property type="match status" value="1"/>
</dbReference>
<organism evidence="6 7">
    <name type="scientific">Streptomyces ferrugineus</name>
    <dbReference type="NCBI Taxonomy" id="1413221"/>
    <lineage>
        <taxon>Bacteria</taxon>
        <taxon>Bacillati</taxon>
        <taxon>Actinomycetota</taxon>
        <taxon>Actinomycetes</taxon>
        <taxon>Kitasatosporales</taxon>
        <taxon>Streptomycetaceae</taxon>
        <taxon>Streptomyces</taxon>
    </lineage>
</organism>
<reference evidence="6 7" key="1">
    <citation type="submission" date="2020-10" db="EMBL/GenBank/DDBJ databases">
        <title>Streptomyces ferrugineus complate genome analysis.</title>
        <authorList>
            <person name="Anwar N."/>
        </authorList>
    </citation>
    <scope>NUCLEOTIDE SEQUENCE [LARGE SCALE GENOMIC DNA]</scope>
    <source>
        <strain evidence="6 7">CCTCC AA2014009</strain>
    </source>
</reference>
<evidence type="ECO:0000313" key="6">
    <source>
        <dbReference type="EMBL" id="QOV33135.1"/>
    </source>
</evidence>
<protein>
    <submittedName>
        <fullName evidence="6">TetR/AcrR family transcriptional regulator</fullName>
    </submittedName>
</protein>
<dbReference type="InterPro" id="IPR009057">
    <property type="entry name" value="Homeodomain-like_sf"/>
</dbReference>
<keyword evidence="7" id="KW-1185">Reference proteome</keyword>
<evidence type="ECO:0000256" key="4">
    <source>
        <dbReference type="PROSITE-ProRule" id="PRU00335"/>
    </source>
</evidence>
<sequence>MRTSPNAESPRREELLDRLLDHVITHGVDDLSLRKLAAAVGVAPNALQYHFGPREDMVAAILARHAERIRATIEAEGDAASQVHRAWEQLTDPSVRKSWHAFFEFYALALRNPDRYRAFLDHVARDWSDPLTRKFVTAGVAPEEAAARAALLVAAVRGLVLDRLADGDEARVSAALDLLIDLLESWARPH</sequence>
<dbReference type="PROSITE" id="PS50977">
    <property type="entry name" value="HTH_TETR_2"/>
    <property type="match status" value="1"/>
</dbReference>
<dbReference type="Gene3D" id="1.10.357.10">
    <property type="entry name" value="Tetracycline Repressor, domain 2"/>
    <property type="match status" value="1"/>
</dbReference>
<dbReference type="RefSeq" id="WP_194037803.1">
    <property type="nucleotide sequence ID" value="NZ_CP063373.1"/>
</dbReference>
<keyword evidence="3" id="KW-0804">Transcription</keyword>
<feature type="DNA-binding region" description="H-T-H motif" evidence="4">
    <location>
        <begin position="32"/>
        <end position="51"/>
    </location>
</feature>
<keyword evidence="2 4" id="KW-0238">DNA-binding</keyword>
<name>A0A7M2SBL3_9ACTN</name>
<evidence type="ECO:0000256" key="2">
    <source>
        <dbReference type="ARBA" id="ARBA00023125"/>
    </source>
</evidence>
<dbReference type="InterPro" id="IPR036271">
    <property type="entry name" value="Tet_transcr_reg_TetR-rel_C_sf"/>
</dbReference>
<dbReference type="PANTHER" id="PTHR47506">
    <property type="entry name" value="TRANSCRIPTIONAL REGULATORY PROTEIN"/>
    <property type="match status" value="1"/>
</dbReference>
<evidence type="ECO:0000256" key="3">
    <source>
        <dbReference type="ARBA" id="ARBA00023163"/>
    </source>
</evidence>
<dbReference type="SUPFAM" id="SSF48498">
    <property type="entry name" value="Tetracyclin repressor-like, C-terminal domain"/>
    <property type="match status" value="1"/>
</dbReference>
<dbReference type="AlphaFoldDB" id="A0A7M2SBL3"/>
<gene>
    <name evidence="6" type="ORF">IM697_23005</name>
</gene>
<evidence type="ECO:0000256" key="1">
    <source>
        <dbReference type="ARBA" id="ARBA00023015"/>
    </source>
</evidence>